<organism evidence="2 3">
    <name type="scientific">Thermus aquaticus</name>
    <dbReference type="NCBI Taxonomy" id="271"/>
    <lineage>
        <taxon>Bacteria</taxon>
        <taxon>Thermotogati</taxon>
        <taxon>Deinococcota</taxon>
        <taxon>Deinococci</taxon>
        <taxon>Thermales</taxon>
        <taxon>Thermaceae</taxon>
        <taxon>Thermus</taxon>
    </lineage>
</organism>
<dbReference type="EMBL" id="LHCI01000106">
    <property type="protein sequence ID" value="KOX90202.1"/>
    <property type="molecule type" value="Genomic_DNA"/>
</dbReference>
<name>A0A0M9AEC3_THEAQ</name>
<evidence type="ECO:0000313" key="3">
    <source>
        <dbReference type="Proteomes" id="UP000037685"/>
    </source>
</evidence>
<dbReference type="Proteomes" id="UP000037685">
    <property type="component" value="Unassembled WGS sequence"/>
</dbReference>
<gene>
    <name evidence="2" type="ORF">BVI061214_01390</name>
</gene>
<feature type="domain" description="AB hydrolase-1" evidence="1">
    <location>
        <begin position="19"/>
        <end position="190"/>
    </location>
</feature>
<dbReference type="InterPro" id="IPR000073">
    <property type="entry name" value="AB_hydrolase_1"/>
</dbReference>
<keyword evidence="2" id="KW-0378">Hydrolase</keyword>
<dbReference type="Pfam" id="PF12697">
    <property type="entry name" value="Abhydrolase_6"/>
    <property type="match status" value="1"/>
</dbReference>
<accession>A0A0M9AEC3</accession>
<dbReference type="GO" id="GO:0016787">
    <property type="term" value="F:hydrolase activity"/>
    <property type="evidence" value="ECO:0007669"/>
    <property type="project" value="UniProtKB-KW"/>
</dbReference>
<dbReference type="SUPFAM" id="SSF53474">
    <property type="entry name" value="alpha/beta-Hydrolases"/>
    <property type="match status" value="1"/>
</dbReference>
<evidence type="ECO:0000259" key="1">
    <source>
        <dbReference type="Pfam" id="PF12697"/>
    </source>
</evidence>
<dbReference type="Gene3D" id="3.40.50.1820">
    <property type="entry name" value="alpha/beta hydrolase"/>
    <property type="match status" value="1"/>
</dbReference>
<proteinExistence type="predicted"/>
<dbReference type="RefSeq" id="WP_053767813.1">
    <property type="nucleotide sequence ID" value="NZ_LHCI01000106.1"/>
</dbReference>
<comment type="caution">
    <text evidence="2">The sequence shown here is derived from an EMBL/GenBank/DDBJ whole genome shotgun (WGS) entry which is preliminary data.</text>
</comment>
<sequence length="210" mass="22524">MGLVRFFGGALSPPSGLAFLEDLPSEEGLHLVAFGEGALEALKVAFREGARSLVLLSPVLRKDPFLAARLSALRFGLERGGVEGFARVGRALFFGPLSVGSEEIFAAWKEGLTEAGLYAWLELLEGLSDERRWLRGTEARVLVIQGALDAFTPPLYGKEVADFAKGEALRFALEGAGHLVPWEAPLEVRDLVADFLMGEGFKALPGGLAL</sequence>
<dbReference type="InterPro" id="IPR029058">
    <property type="entry name" value="AB_hydrolase_fold"/>
</dbReference>
<dbReference type="PATRIC" id="fig|271.14.peg.1466"/>
<protein>
    <submittedName>
        <fullName evidence="2">Alpha/beta hydrolase family protein</fullName>
    </submittedName>
</protein>
<dbReference type="AlphaFoldDB" id="A0A0M9AEC3"/>
<evidence type="ECO:0000313" key="2">
    <source>
        <dbReference type="EMBL" id="KOX90202.1"/>
    </source>
</evidence>
<reference evidence="2 3" key="1">
    <citation type="submission" date="2015-07" db="EMBL/GenBank/DDBJ databases">
        <authorList>
            <person name="Noorani M."/>
        </authorList>
    </citation>
    <scope>NUCLEOTIDE SEQUENCE [LARGE SCALE GENOMIC DNA]</scope>
    <source>
        <strain evidence="3">ATCC 25104 / DSM 625 / JCM 10724 / NBRC 103206 / NCIMB 11243 / YT-1</strain>
    </source>
</reference>